<gene>
    <name evidence="2" type="ORF">HMPREF0765_4612</name>
</gene>
<dbReference type="InterPro" id="IPR041657">
    <property type="entry name" value="HTH_17"/>
</dbReference>
<dbReference type="HOGENOM" id="CLU_2332215_0_0_10"/>
<dbReference type="InterPro" id="IPR009061">
    <property type="entry name" value="DNA-bd_dom_put_sf"/>
</dbReference>
<dbReference type="InterPro" id="IPR010093">
    <property type="entry name" value="SinI_DNA-bd"/>
</dbReference>
<sequence>MDTKKILFTALSAEELSEIMETSVRNVIGHNEIRQSYTDQLLNAREASKLVNYRRSTIYGFVRNNKIPFSKTAGKLLFSRTELLEWARQYKKKPTDET</sequence>
<dbReference type="Pfam" id="PF12728">
    <property type="entry name" value="HTH_17"/>
    <property type="match status" value="1"/>
</dbReference>
<dbReference type="GO" id="GO:0003677">
    <property type="term" value="F:DNA binding"/>
    <property type="evidence" value="ECO:0007669"/>
    <property type="project" value="InterPro"/>
</dbReference>
<evidence type="ECO:0000313" key="3">
    <source>
        <dbReference type="Proteomes" id="UP000006241"/>
    </source>
</evidence>
<evidence type="ECO:0000259" key="1">
    <source>
        <dbReference type="Pfam" id="PF12728"/>
    </source>
</evidence>
<name>C2G4V6_SPHSI</name>
<dbReference type="RefSeq" id="WP_003004667.1">
    <property type="nucleotide sequence ID" value="NZ_GG668630.1"/>
</dbReference>
<evidence type="ECO:0000313" key="2">
    <source>
        <dbReference type="EMBL" id="EEI89707.1"/>
    </source>
</evidence>
<accession>C2G4V6</accession>
<reference evidence="2 3" key="1">
    <citation type="submission" date="2009-01" db="EMBL/GenBank/DDBJ databases">
        <authorList>
            <person name="Qin X."/>
            <person name="Bachman B."/>
            <person name="Battles P."/>
            <person name="Bell A."/>
            <person name="Bess C."/>
            <person name="Bickham C."/>
            <person name="Chaboub L."/>
            <person name="Chen D."/>
            <person name="Coyle M."/>
            <person name="Deiros D.R."/>
            <person name="Dinh H."/>
            <person name="Forbes L."/>
            <person name="Fowler G."/>
            <person name="Francisco L."/>
            <person name="Fu Q."/>
            <person name="Gubbala S."/>
            <person name="Hale W."/>
            <person name="Han Y."/>
            <person name="Hemphill L."/>
            <person name="Highlander S.K."/>
            <person name="Hirani K."/>
            <person name="Hogues M."/>
            <person name="Jackson L."/>
            <person name="Jakkamsetti A."/>
            <person name="Javaid M."/>
            <person name="Jiang H."/>
            <person name="Korchina V."/>
            <person name="Kovar C."/>
            <person name="Lara F."/>
            <person name="Lee S."/>
            <person name="Mata R."/>
            <person name="Mathew T."/>
            <person name="Moen C."/>
            <person name="Morales K."/>
            <person name="Munidasa M."/>
            <person name="Nazareth L."/>
            <person name="Ngo R."/>
            <person name="Nguyen L."/>
            <person name="Okwuonu G."/>
            <person name="Ongeri F."/>
            <person name="Patil S."/>
            <person name="Petrosino J."/>
            <person name="Pham C."/>
            <person name="Pham P."/>
            <person name="Pu L.-L."/>
            <person name="Puazo M."/>
            <person name="Raj R."/>
            <person name="Reid J."/>
            <person name="Rouhana J."/>
            <person name="Saada N."/>
            <person name="Shang Y."/>
            <person name="Simmons D."/>
            <person name="Thornton R."/>
            <person name="Warren J."/>
            <person name="Weissenberger G."/>
            <person name="Zhang J."/>
            <person name="Zhang L."/>
            <person name="Zhou C."/>
            <person name="Zhu D."/>
            <person name="Muzny D."/>
            <person name="Worley K."/>
            <person name="Gibbs R."/>
        </authorList>
    </citation>
    <scope>NUCLEOTIDE SEQUENCE [LARGE SCALE GENOMIC DNA]</scope>
    <source>
        <strain evidence="2 3">ATCC 33300</strain>
    </source>
</reference>
<feature type="domain" description="Helix-turn-helix" evidence="1">
    <location>
        <begin position="41"/>
        <end position="89"/>
    </location>
</feature>
<dbReference type="AlphaFoldDB" id="C2G4V6"/>
<comment type="caution">
    <text evidence="2">The sequence shown here is derived from an EMBL/GenBank/DDBJ whole genome shotgun (WGS) entry which is preliminary data.</text>
</comment>
<dbReference type="NCBIfam" id="TIGR01764">
    <property type="entry name" value="excise"/>
    <property type="match status" value="1"/>
</dbReference>
<dbReference type="SUPFAM" id="SSF46955">
    <property type="entry name" value="Putative DNA-binding domain"/>
    <property type="match status" value="1"/>
</dbReference>
<organism evidence="2 3">
    <name type="scientific">Sphingobacterium spiritivorum ATCC 33300</name>
    <dbReference type="NCBI Taxonomy" id="525372"/>
    <lineage>
        <taxon>Bacteria</taxon>
        <taxon>Pseudomonadati</taxon>
        <taxon>Bacteroidota</taxon>
        <taxon>Sphingobacteriia</taxon>
        <taxon>Sphingobacteriales</taxon>
        <taxon>Sphingobacteriaceae</taxon>
        <taxon>Sphingobacterium</taxon>
    </lineage>
</organism>
<dbReference type="EMBL" id="ACHB01000100">
    <property type="protein sequence ID" value="EEI89707.1"/>
    <property type="molecule type" value="Genomic_DNA"/>
</dbReference>
<proteinExistence type="predicted"/>
<protein>
    <submittedName>
        <fullName evidence="2">DNA binding domain, excisionase family</fullName>
    </submittedName>
</protein>
<dbReference type="Proteomes" id="UP000006241">
    <property type="component" value="Unassembled WGS sequence"/>
</dbReference>